<gene>
    <name evidence="1" type="ORF">GNY06_06095</name>
</gene>
<evidence type="ECO:0000313" key="2">
    <source>
        <dbReference type="Proteomes" id="UP000553459"/>
    </source>
</evidence>
<dbReference type="AlphaFoldDB" id="A0A845PVG0"/>
<dbReference type="Proteomes" id="UP000553459">
    <property type="component" value="Unassembled WGS sequence"/>
</dbReference>
<sequence>MDEALLQYIWYYKKFSDTTFQTTEGETVEILNFGEWNANSGPDFLCAQIKIGTTILAGNIELHVKSSDWQHHHHTADKAYHNLILHVVYIHDRDIKALQAKNVPTLVLKDYIDENLLQLYEKISKENVFIPCQPIFDPSKIPLLYEEEILLQKLNAKTLYYQKVLNFNKNNFEALLFQQMAYAFGLKINASVFHQLSSCIDFNIIQKIRQHKLQMEALFYGLCGWLEQPVDLQTQIWKREFTFLQSKFQLPQMQISPKFHKLRPNNFPTIRISQLVDLYSNQHLFSSMIQDQDDQLIRKILSSVTASDYWKTHYNFGKISSVSSEKKLSAPFIDLLLINCILPLQFFFHAQKSEDVVDDILQSYQRLPAEINHITKQWKNIGIKLDNALQTQAFMYQYKTFCRTKKCLNCSIGFQLLKNA</sequence>
<dbReference type="InterPro" id="IPR021272">
    <property type="entry name" value="DUF2851"/>
</dbReference>
<evidence type="ECO:0000313" key="1">
    <source>
        <dbReference type="EMBL" id="NAW50961.1"/>
    </source>
</evidence>
<reference evidence="1 2" key="1">
    <citation type="submission" date="2019-11" db="EMBL/GenBank/DDBJ databases">
        <title>Characterization of Elizabethkingia argenteiflava sp. nov., isolated from inner surface of Soybean Pods.</title>
        <authorList>
            <person name="Mo S."/>
        </authorList>
    </citation>
    <scope>NUCLEOTIDE SEQUENCE [LARGE SCALE GENOMIC DNA]</scope>
    <source>
        <strain evidence="1 2">YB22</strain>
    </source>
</reference>
<comment type="caution">
    <text evidence="1">The sequence shown here is derived from an EMBL/GenBank/DDBJ whole genome shotgun (WGS) entry which is preliminary data.</text>
</comment>
<dbReference type="RefSeq" id="WP_166519255.1">
    <property type="nucleotide sequence ID" value="NZ_JAAABJ010000485.1"/>
</dbReference>
<dbReference type="EMBL" id="JAAABJ010000485">
    <property type="protein sequence ID" value="NAW50961.1"/>
    <property type="molecule type" value="Genomic_DNA"/>
</dbReference>
<protein>
    <submittedName>
        <fullName evidence="1">DUF2851 family protein</fullName>
    </submittedName>
</protein>
<name>A0A845PVG0_9FLAO</name>
<proteinExistence type="predicted"/>
<keyword evidence="2" id="KW-1185">Reference proteome</keyword>
<accession>A0A845PVG0</accession>
<dbReference type="Pfam" id="PF11013">
    <property type="entry name" value="DUF2851"/>
    <property type="match status" value="1"/>
</dbReference>
<organism evidence="1 2">
    <name type="scientific">Elizabethkingia argenteiflava</name>
    <dbReference type="NCBI Taxonomy" id="2681556"/>
    <lineage>
        <taxon>Bacteria</taxon>
        <taxon>Pseudomonadati</taxon>
        <taxon>Bacteroidota</taxon>
        <taxon>Flavobacteriia</taxon>
        <taxon>Flavobacteriales</taxon>
        <taxon>Weeksellaceae</taxon>
        <taxon>Elizabethkingia</taxon>
    </lineage>
</organism>